<evidence type="ECO:0000256" key="3">
    <source>
        <dbReference type="ARBA" id="ARBA00022801"/>
    </source>
</evidence>
<dbReference type="InterPro" id="IPR004447">
    <property type="entry name" value="Peptidase_S41A"/>
</dbReference>
<dbReference type="GO" id="GO:0008236">
    <property type="term" value="F:serine-type peptidase activity"/>
    <property type="evidence" value="ECO:0007669"/>
    <property type="project" value="UniProtKB-KW"/>
</dbReference>
<evidence type="ECO:0000256" key="7">
    <source>
        <dbReference type="SAM" id="Phobius"/>
    </source>
</evidence>
<dbReference type="FunFam" id="2.30.42.10:FF:000063">
    <property type="entry name" value="Peptidase, S41 family"/>
    <property type="match status" value="1"/>
</dbReference>
<evidence type="ECO:0000256" key="6">
    <source>
        <dbReference type="SAM" id="MobiDB-lite"/>
    </source>
</evidence>
<sequence>MEKISNSGSNIRIPVLLGVTLAGGILVGATLFGSKNAGDDLGKDINKLREIVTLIDREYVDTVNIDQITDYGINKMLENLDPHSAYIPAKEVELAKAPLEGEFDGIGIEFFILKDTIMVVSPISGGPSEAVGLRAGDKIVAVDDKTVAGTHLSNRDVFTKLRGKKGTKVKLSVARKGEKKLLDFVVTRDKIPTHSVDIGYMIDDKTGYIKVSRFSANTYNEFKEAMTKLVAKGMKQLVLDLRDNPGGYMDRATKMADEFLSGNKMIVYTNGKGERYDQQIRAYMPGDFEKGSVIVLINEGSASASEIVSGALQDNDRALIVGRRSFGKGLVQMPIPLSDGSELRLTISRYYTPSGRSIQKPYSKNEDEYNMDLAKRFENGEFFHADSIKFADSLRYKTIGGRTVYGGGGIMPDVFVPFDTSMNSRYLNGLYNKNIIREFSLDYADANKPTLSAMKFEDYAANFKVTPQMLESLKELATQNGLVYDEKQFTRSKPLIENALKAFIARNVWKDEGFYPVIAKQDDVLQKALTLFGKASDLEEGKFEKEKPVSPKSKNKPAPSKTKK</sequence>
<dbReference type="InterPro" id="IPR001478">
    <property type="entry name" value="PDZ"/>
</dbReference>
<feature type="region of interest" description="Disordered" evidence="6">
    <location>
        <begin position="541"/>
        <end position="564"/>
    </location>
</feature>
<evidence type="ECO:0000313" key="9">
    <source>
        <dbReference type="EMBL" id="SFC14602.1"/>
    </source>
</evidence>
<dbReference type="GO" id="GO:0007165">
    <property type="term" value="P:signal transduction"/>
    <property type="evidence" value="ECO:0007669"/>
    <property type="project" value="TreeGrafter"/>
</dbReference>
<dbReference type="EMBL" id="FOLE01000003">
    <property type="protein sequence ID" value="SFC14602.1"/>
    <property type="molecule type" value="Genomic_DNA"/>
</dbReference>
<dbReference type="SMART" id="SM00245">
    <property type="entry name" value="TSPc"/>
    <property type="match status" value="1"/>
</dbReference>
<dbReference type="Gene3D" id="3.90.226.10">
    <property type="entry name" value="2-enoyl-CoA Hydratase, Chain A, domain 1"/>
    <property type="match status" value="1"/>
</dbReference>
<keyword evidence="10" id="KW-1185">Reference proteome</keyword>
<dbReference type="SUPFAM" id="SSF52096">
    <property type="entry name" value="ClpP/crotonase"/>
    <property type="match status" value="1"/>
</dbReference>
<dbReference type="Pfam" id="PF03572">
    <property type="entry name" value="Peptidase_S41"/>
    <property type="match status" value="1"/>
</dbReference>
<name>A0A1I1GTH0_9BACT</name>
<keyword evidence="7" id="KW-1133">Transmembrane helix</keyword>
<keyword evidence="2 5" id="KW-0645">Protease</keyword>
<dbReference type="GO" id="GO:0004175">
    <property type="term" value="F:endopeptidase activity"/>
    <property type="evidence" value="ECO:0007669"/>
    <property type="project" value="TreeGrafter"/>
</dbReference>
<dbReference type="RefSeq" id="WP_177199857.1">
    <property type="nucleotide sequence ID" value="NZ_FOLE01000003.1"/>
</dbReference>
<dbReference type="PANTHER" id="PTHR32060:SF30">
    <property type="entry name" value="CARBOXY-TERMINAL PROCESSING PROTEASE CTPA"/>
    <property type="match status" value="1"/>
</dbReference>
<evidence type="ECO:0000256" key="4">
    <source>
        <dbReference type="ARBA" id="ARBA00022825"/>
    </source>
</evidence>
<feature type="domain" description="PDZ" evidence="8">
    <location>
        <begin position="91"/>
        <end position="177"/>
    </location>
</feature>
<dbReference type="CDD" id="cd07560">
    <property type="entry name" value="Peptidase_S41_CPP"/>
    <property type="match status" value="1"/>
</dbReference>
<comment type="similarity">
    <text evidence="1 5">Belongs to the peptidase S41A family.</text>
</comment>
<evidence type="ECO:0000256" key="5">
    <source>
        <dbReference type="RuleBase" id="RU004404"/>
    </source>
</evidence>
<dbReference type="NCBIfam" id="TIGR00225">
    <property type="entry name" value="prc"/>
    <property type="match status" value="1"/>
</dbReference>
<dbReference type="PANTHER" id="PTHR32060">
    <property type="entry name" value="TAIL-SPECIFIC PROTEASE"/>
    <property type="match status" value="1"/>
</dbReference>
<dbReference type="AlphaFoldDB" id="A0A1I1GTH0"/>
<evidence type="ECO:0000256" key="2">
    <source>
        <dbReference type="ARBA" id="ARBA00022670"/>
    </source>
</evidence>
<keyword evidence="7" id="KW-0812">Transmembrane</keyword>
<dbReference type="InterPro" id="IPR005151">
    <property type="entry name" value="Tail-specific_protease"/>
</dbReference>
<dbReference type="STRING" id="927664.SAMN05421780_10377"/>
<dbReference type="PROSITE" id="PS50106">
    <property type="entry name" value="PDZ"/>
    <property type="match status" value="1"/>
</dbReference>
<dbReference type="Proteomes" id="UP000199514">
    <property type="component" value="Unassembled WGS sequence"/>
</dbReference>
<dbReference type="Gene3D" id="3.30.750.44">
    <property type="match status" value="1"/>
</dbReference>
<dbReference type="GO" id="GO:0030288">
    <property type="term" value="C:outer membrane-bounded periplasmic space"/>
    <property type="evidence" value="ECO:0007669"/>
    <property type="project" value="TreeGrafter"/>
</dbReference>
<evidence type="ECO:0000256" key="1">
    <source>
        <dbReference type="ARBA" id="ARBA00009179"/>
    </source>
</evidence>
<dbReference type="GO" id="GO:0006508">
    <property type="term" value="P:proteolysis"/>
    <property type="evidence" value="ECO:0007669"/>
    <property type="project" value="UniProtKB-KW"/>
</dbReference>
<gene>
    <name evidence="9" type="ORF">SAMN05421780_10377</name>
</gene>
<dbReference type="Gene3D" id="2.30.42.10">
    <property type="match status" value="1"/>
</dbReference>
<evidence type="ECO:0000313" key="10">
    <source>
        <dbReference type="Proteomes" id="UP000199514"/>
    </source>
</evidence>
<feature type="compositionally biased region" description="Low complexity" evidence="6">
    <location>
        <begin position="550"/>
        <end position="564"/>
    </location>
</feature>
<protein>
    <submittedName>
        <fullName evidence="9">Carboxyl-terminal processing protease</fullName>
    </submittedName>
</protein>
<dbReference type="CDD" id="cd06782">
    <property type="entry name" value="cpPDZ_CPP-like"/>
    <property type="match status" value="1"/>
</dbReference>
<reference evidence="9 10" key="1">
    <citation type="submission" date="2016-10" db="EMBL/GenBank/DDBJ databases">
        <authorList>
            <person name="de Groot N.N."/>
        </authorList>
    </citation>
    <scope>NUCLEOTIDE SEQUENCE [LARGE SCALE GENOMIC DNA]</scope>
    <source>
        <strain evidence="9 10">DSM 6793</strain>
    </source>
</reference>
<keyword evidence="3 5" id="KW-0378">Hydrolase</keyword>
<keyword evidence="7" id="KW-0472">Membrane</keyword>
<accession>A0A1I1GTH0</accession>
<evidence type="ECO:0000259" key="8">
    <source>
        <dbReference type="PROSITE" id="PS50106"/>
    </source>
</evidence>
<dbReference type="InterPro" id="IPR036034">
    <property type="entry name" value="PDZ_sf"/>
</dbReference>
<keyword evidence="4 5" id="KW-0720">Serine protease</keyword>
<proteinExistence type="inferred from homology"/>
<organism evidence="9 10">
    <name type="scientific">Flexibacter flexilis DSM 6793</name>
    <dbReference type="NCBI Taxonomy" id="927664"/>
    <lineage>
        <taxon>Bacteria</taxon>
        <taxon>Pseudomonadati</taxon>
        <taxon>Bacteroidota</taxon>
        <taxon>Cytophagia</taxon>
        <taxon>Cytophagales</taxon>
        <taxon>Flexibacteraceae</taxon>
        <taxon>Flexibacter</taxon>
    </lineage>
</organism>
<dbReference type="SMART" id="SM00228">
    <property type="entry name" value="PDZ"/>
    <property type="match status" value="1"/>
</dbReference>
<dbReference type="Pfam" id="PF13180">
    <property type="entry name" value="PDZ_2"/>
    <property type="match status" value="1"/>
</dbReference>
<dbReference type="InterPro" id="IPR029045">
    <property type="entry name" value="ClpP/crotonase-like_dom_sf"/>
</dbReference>
<feature type="transmembrane region" description="Helical" evidence="7">
    <location>
        <begin position="12"/>
        <end position="33"/>
    </location>
</feature>
<dbReference type="SUPFAM" id="SSF50156">
    <property type="entry name" value="PDZ domain-like"/>
    <property type="match status" value="1"/>
</dbReference>